<keyword evidence="1" id="KW-1133">Transmembrane helix</keyword>
<dbReference type="eggNOG" id="ENOG502ZBXW">
    <property type="taxonomic scope" value="Bacteria"/>
</dbReference>
<feature type="transmembrane region" description="Helical" evidence="1">
    <location>
        <begin position="51"/>
        <end position="71"/>
    </location>
</feature>
<name>A0A0T5X7Q3_9BACT</name>
<gene>
    <name evidence="2" type="ORF">HMPREF1705_02934</name>
</gene>
<keyword evidence="1" id="KW-0812">Transmembrane</keyword>
<dbReference type="STRING" id="592015.HMPREF1705_02934"/>
<reference evidence="3" key="1">
    <citation type="submission" date="2012-09" db="EMBL/GenBank/DDBJ databases">
        <authorList>
            <person name="Weinstock G."/>
            <person name="Sodergren E."/>
            <person name="Clifton S."/>
            <person name="Fulton L."/>
            <person name="Fulton B."/>
            <person name="Courtney L."/>
            <person name="Fronick C."/>
            <person name="Harrison M."/>
            <person name="Strong C."/>
            <person name="Farmer C."/>
            <person name="Delehaunty K."/>
            <person name="Markovic C."/>
            <person name="Hall O."/>
            <person name="Minx P."/>
            <person name="Tomlinson C."/>
            <person name="Mitreva M."/>
            <person name="Nelson J."/>
            <person name="Hou S."/>
            <person name="Wollam A."/>
            <person name="Pepin K.H."/>
            <person name="Johnson M."/>
            <person name="Bhonagiri V."/>
            <person name="Nash W.E."/>
            <person name="Suruliraj S."/>
            <person name="Warren W."/>
            <person name="Chinwalla A."/>
            <person name="Mardis E.R."/>
            <person name="Wilson R.K."/>
        </authorList>
    </citation>
    <scope>NUCLEOTIDE SEQUENCE [LARGE SCALE GENOMIC DNA]</scope>
    <source>
        <strain evidence="3">OS1</strain>
    </source>
</reference>
<dbReference type="RefSeq" id="WP_009200647.1">
    <property type="nucleotide sequence ID" value="NZ_ACJX03000001.1"/>
</dbReference>
<organism evidence="2 3">
    <name type="scientific">Acetomicrobium hydrogeniformans ATCC BAA-1850</name>
    <dbReference type="NCBI Taxonomy" id="592015"/>
    <lineage>
        <taxon>Bacteria</taxon>
        <taxon>Thermotogati</taxon>
        <taxon>Synergistota</taxon>
        <taxon>Synergistia</taxon>
        <taxon>Synergistales</taxon>
        <taxon>Acetomicrobiaceae</taxon>
        <taxon>Acetomicrobium</taxon>
    </lineage>
</organism>
<feature type="transmembrane region" description="Helical" evidence="1">
    <location>
        <begin position="185"/>
        <end position="218"/>
    </location>
</feature>
<feature type="transmembrane region" description="Helical" evidence="1">
    <location>
        <begin position="20"/>
        <end position="44"/>
    </location>
</feature>
<feature type="transmembrane region" description="Helical" evidence="1">
    <location>
        <begin position="120"/>
        <end position="148"/>
    </location>
</feature>
<accession>A0A0T5X7Q3</accession>
<protein>
    <submittedName>
        <fullName evidence="2">Uncharacterized protein</fullName>
    </submittedName>
</protein>
<dbReference type="EMBL" id="ACJX03000001">
    <property type="protein sequence ID" value="KRT34471.1"/>
    <property type="molecule type" value="Genomic_DNA"/>
</dbReference>
<evidence type="ECO:0000313" key="2">
    <source>
        <dbReference type="EMBL" id="KRT34471.1"/>
    </source>
</evidence>
<dbReference type="AlphaFoldDB" id="A0A0T5X7Q3"/>
<keyword evidence="1" id="KW-0472">Membrane</keyword>
<comment type="caution">
    <text evidence="2">The sequence shown here is derived from an EMBL/GenBank/DDBJ whole genome shotgun (WGS) entry which is preliminary data.</text>
</comment>
<dbReference type="OrthoDB" id="2052735at2"/>
<dbReference type="Proteomes" id="UP000005273">
    <property type="component" value="Unassembled WGS sequence"/>
</dbReference>
<evidence type="ECO:0000256" key="1">
    <source>
        <dbReference type="SAM" id="Phobius"/>
    </source>
</evidence>
<keyword evidence="3" id="KW-1185">Reference proteome</keyword>
<evidence type="ECO:0000313" key="3">
    <source>
        <dbReference type="Proteomes" id="UP000005273"/>
    </source>
</evidence>
<proteinExistence type="predicted"/>
<sequence length="225" mass="24438">MSEKQIDDAYFHEQWTRPVVKIGAITMLSACLLSFLPLIYLYIVYGVYPKLSTAITAWGLIAAIFGAMYIVEPISYYPILGLAGTYMSFLSGNISNLRLPCSAMAQEVLGVKEGTRQAELIGTMGIIGSIIVNFVAVTLAAFVGYSLIKLFPPAVADAFRSYTAPAIFGAVFGQFSLRQPKLAPFALAIPIVLLILKVPVWIIILASVFGTIGIARVFYKKGLIK</sequence>